<feature type="domain" description="HAMP" evidence="12">
    <location>
        <begin position="336"/>
        <end position="405"/>
    </location>
</feature>
<feature type="compositionally biased region" description="Basic and acidic residues" evidence="10">
    <location>
        <begin position="847"/>
        <end position="856"/>
    </location>
</feature>
<evidence type="ECO:0000256" key="2">
    <source>
        <dbReference type="ARBA" id="ARBA00004370"/>
    </source>
</evidence>
<keyword evidence="15" id="KW-1185">Reference proteome</keyword>
<dbReference type="InterPro" id="IPR013587">
    <property type="entry name" value="Nitrate/nitrite_sensing"/>
</dbReference>
<dbReference type="EMBL" id="JALPTH010000040">
    <property type="protein sequence ID" value="MCK8681356.1"/>
    <property type="molecule type" value="Genomic_DNA"/>
</dbReference>
<evidence type="ECO:0000256" key="4">
    <source>
        <dbReference type="ARBA" id="ARBA00022553"/>
    </source>
</evidence>
<dbReference type="Pfam" id="PF08376">
    <property type="entry name" value="NIT"/>
    <property type="match status" value="1"/>
</dbReference>
<dbReference type="SMART" id="SM00387">
    <property type="entry name" value="HATPase_c"/>
    <property type="match status" value="1"/>
</dbReference>
<feature type="domain" description="Histidine kinase" evidence="11">
    <location>
        <begin position="522"/>
        <end position="627"/>
    </location>
</feature>
<dbReference type="InterPro" id="IPR003594">
    <property type="entry name" value="HATPase_dom"/>
</dbReference>
<evidence type="ECO:0000256" key="8">
    <source>
        <dbReference type="ARBA" id="ARBA00022989"/>
    </source>
</evidence>
<evidence type="ECO:0000256" key="7">
    <source>
        <dbReference type="ARBA" id="ARBA00022777"/>
    </source>
</evidence>
<feature type="compositionally biased region" description="Low complexity" evidence="10">
    <location>
        <begin position="662"/>
        <end position="675"/>
    </location>
</feature>
<comment type="subcellular location">
    <subcellularLocation>
        <location evidence="2">Membrane</location>
    </subcellularLocation>
</comment>
<accession>A0ABT0IJ47</accession>
<evidence type="ECO:0000259" key="13">
    <source>
        <dbReference type="PROSITE" id="PS50906"/>
    </source>
</evidence>
<dbReference type="Proteomes" id="UP001522868">
    <property type="component" value="Unassembled WGS sequence"/>
</dbReference>
<protein>
    <recommendedName>
        <fullName evidence="3">histidine kinase</fullName>
        <ecNumber evidence="3">2.7.13.3</ecNumber>
    </recommendedName>
</protein>
<dbReference type="RefSeq" id="WP_248637181.1">
    <property type="nucleotide sequence ID" value="NZ_JALPTH010000040.1"/>
</dbReference>
<keyword evidence="6" id="KW-0812">Transmembrane</keyword>
<evidence type="ECO:0000256" key="10">
    <source>
        <dbReference type="SAM" id="MobiDB-lite"/>
    </source>
</evidence>
<feature type="compositionally biased region" description="Low complexity" evidence="10">
    <location>
        <begin position="992"/>
        <end position="1019"/>
    </location>
</feature>
<dbReference type="Pfam" id="PF00672">
    <property type="entry name" value="HAMP"/>
    <property type="match status" value="1"/>
</dbReference>
<dbReference type="PROSITE" id="PS50906">
    <property type="entry name" value="NIT"/>
    <property type="match status" value="1"/>
</dbReference>
<comment type="caution">
    <text evidence="14">The sequence shown here is derived from an EMBL/GenBank/DDBJ whole genome shotgun (WGS) entry which is preliminary data.</text>
</comment>
<keyword evidence="8" id="KW-1133">Transmembrane helix</keyword>
<sequence>MRFRGKSIRRKIVALLLVPLVSLTGLWAFSTMLTARQADQLLDVGHVVDKIGYPLEATVRDIQDERRQTLVYLADPRGAEALPRLRAERAATDRGIARIRTNARDAGVADTLDGRPARRLDALLTALDEITALRRSVDNRAVGRLQALQFYNRLIDPCYGFLAGLTALEDVELEQQARGLVGVVRARELLAREDALVASSLLSERTTPAELRAVSDLVAQRKLLYELSLEQLPSSERQVLRAYWGGPDTGPLREAENALLGPGPDKARSTLTAGRWQELATPVLDRLATENTAAGERYRARVEPAARNVLIKAGVAGVLGFVALLASLIVSVRVGRSLVRDLRTLRKEAQEVSGVRLPSVMRRLAAGEHVDVETEVPHLSYDRDEIGQVGQALNTLQRAAVEAAVKQADMRRGVSEVFVNLARRNQVLLHRQLTLLDAMERRTEDTAELADLFRIDHLTTRMRRHAEGLVILSGSAPSRQWRKPVQLMDVVRAAVAEVEDYERIEVRRLPRIGVGGPAVADLTHLLAELLENATVFSPPHTGVQVHGERVANGFTLEIHDRGLGMPPEAMLDANLRLAETPEFELSDTDRLGLFVVSRLAQRQNVRVSLQPSPYGGMTAIVFLPAALLTDAPDTEGTGFRLDRTGSRRTEADDRLTAPDPLPGGRTAERAGAGARPGRGEFRAANGDLLPRRTALSQLPSGRTGHHAPPVLDGPVELDAPVGSLGPDDRPEPPHGPAAHSQPPRGSTGLSGTEPFATGRPAPDGRVEGPSPRYRAGDPGDGPTPRIRTEAGGPPEAPYRGRPQLRPVPGRPTGDDDQHQQAADEHPAPHAADPDALPPRIAPVLVADHGRRLDGRSRPAPGADHSAGTPYGAGPGEHARRGHGEDATDPHRWPHHRDADASGPAAPPAPREQPPGEQSPSEDGAFLAGLPRRVRQANLAPQLRQTPAAGARPAASGPAAGADDDFERDAEEVRSRMAAMQRGWQRGRRQHAADPADPADPARTGATGPDGTAPGTTAPGNTSEGNGR</sequence>
<comment type="catalytic activity">
    <reaction evidence="1">
        <text>ATP + protein L-histidine = ADP + protein N-phospho-L-histidine.</text>
        <dbReference type="EC" id="2.7.13.3"/>
    </reaction>
</comment>
<dbReference type="EC" id="2.7.13.3" evidence="3"/>
<reference evidence="14 15" key="1">
    <citation type="submission" date="2022-04" db="EMBL/GenBank/DDBJ databases">
        <title>Streptomyces sp. nov. LCR6-01 isolated from Lichen of Dirinaria sp.</title>
        <authorList>
            <person name="Kanchanasin P."/>
            <person name="Tanasupawat S."/>
            <person name="Phongsopitanun W."/>
        </authorList>
    </citation>
    <scope>NUCLEOTIDE SEQUENCE [LARGE SCALE GENOMIC DNA]</scope>
    <source>
        <strain evidence="14 15">LCR6-01</strain>
    </source>
</reference>
<organism evidence="14 15">
    <name type="scientific">Streptomyces lichenis</name>
    <dbReference type="NCBI Taxonomy" id="2306967"/>
    <lineage>
        <taxon>Bacteria</taxon>
        <taxon>Bacillati</taxon>
        <taxon>Actinomycetota</taxon>
        <taxon>Actinomycetes</taxon>
        <taxon>Kitasatosporales</taxon>
        <taxon>Streptomycetaceae</taxon>
        <taxon>Streptomyces</taxon>
    </lineage>
</organism>
<dbReference type="InterPro" id="IPR010910">
    <property type="entry name" value="Nitrate/nitrite_sensing_bac"/>
</dbReference>
<dbReference type="InterPro" id="IPR005467">
    <property type="entry name" value="His_kinase_dom"/>
</dbReference>
<keyword evidence="7" id="KW-0418">Kinase</keyword>
<evidence type="ECO:0000259" key="12">
    <source>
        <dbReference type="PROSITE" id="PS50885"/>
    </source>
</evidence>
<keyword evidence="8" id="KW-0472">Membrane</keyword>
<dbReference type="Pfam" id="PF02518">
    <property type="entry name" value="HATPase_c"/>
    <property type="match status" value="1"/>
</dbReference>
<dbReference type="SMART" id="SM00304">
    <property type="entry name" value="HAMP"/>
    <property type="match status" value="1"/>
</dbReference>
<dbReference type="PROSITE" id="PS50885">
    <property type="entry name" value="HAMP"/>
    <property type="match status" value="1"/>
</dbReference>
<feature type="compositionally biased region" description="Low complexity" evidence="10">
    <location>
        <begin position="946"/>
        <end position="960"/>
    </location>
</feature>
<feature type="compositionally biased region" description="Basic and acidic residues" evidence="10">
    <location>
        <begin position="876"/>
        <end position="899"/>
    </location>
</feature>
<evidence type="ECO:0000256" key="1">
    <source>
        <dbReference type="ARBA" id="ARBA00000085"/>
    </source>
</evidence>
<feature type="region of interest" description="Disordered" evidence="10">
    <location>
        <begin position="632"/>
        <end position="1027"/>
    </location>
</feature>
<dbReference type="InterPro" id="IPR036890">
    <property type="entry name" value="HATPase_C_sf"/>
</dbReference>
<keyword evidence="5" id="KW-0808">Transferase</keyword>
<dbReference type="PANTHER" id="PTHR45436">
    <property type="entry name" value="SENSOR HISTIDINE KINASE YKOH"/>
    <property type="match status" value="1"/>
</dbReference>
<dbReference type="PANTHER" id="PTHR45436:SF5">
    <property type="entry name" value="SENSOR HISTIDINE KINASE TRCS"/>
    <property type="match status" value="1"/>
</dbReference>
<evidence type="ECO:0000256" key="6">
    <source>
        <dbReference type="ARBA" id="ARBA00022692"/>
    </source>
</evidence>
<feature type="domain" description="NIT" evidence="13">
    <location>
        <begin position="53"/>
        <end position="305"/>
    </location>
</feature>
<dbReference type="PROSITE" id="PS50109">
    <property type="entry name" value="HIS_KIN"/>
    <property type="match status" value="1"/>
</dbReference>
<evidence type="ECO:0000256" key="5">
    <source>
        <dbReference type="ARBA" id="ARBA00022679"/>
    </source>
</evidence>
<gene>
    <name evidence="14" type="ORF">M1O15_28970</name>
</gene>
<keyword evidence="4" id="KW-0597">Phosphoprotein</keyword>
<dbReference type="InterPro" id="IPR050428">
    <property type="entry name" value="TCS_sensor_his_kinase"/>
</dbReference>
<evidence type="ECO:0000256" key="9">
    <source>
        <dbReference type="ARBA" id="ARBA00023012"/>
    </source>
</evidence>
<evidence type="ECO:0000313" key="15">
    <source>
        <dbReference type="Proteomes" id="UP001522868"/>
    </source>
</evidence>
<dbReference type="Gene3D" id="3.30.565.10">
    <property type="entry name" value="Histidine kinase-like ATPase, C-terminal domain"/>
    <property type="match status" value="1"/>
</dbReference>
<evidence type="ECO:0000256" key="3">
    <source>
        <dbReference type="ARBA" id="ARBA00012438"/>
    </source>
</evidence>
<dbReference type="SUPFAM" id="SSF55874">
    <property type="entry name" value="ATPase domain of HSP90 chaperone/DNA topoisomerase II/histidine kinase"/>
    <property type="match status" value="1"/>
</dbReference>
<proteinExistence type="predicted"/>
<feature type="compositionally biased region" description="Basic and acidic residues" evidence="10">
    <location>
        <begin position="812"/>
        <end position="827"/>
    </location>
</feature>
<feature type="compositionally biased region" description="Basic and acidic residues" evidence="10">
    <location>
        <begin position="640"/>
        <end position="656"/>
    </location>
</feature>
<evidence type="ECO:0000313" key="14">
    <source>
        <dbReference type="EMBL" id="MCK8681356.1"/>
    </source>
</evidence>
<evidence type="ECO:0000259" key="11">
    <source>
        <dbReference type="PROSITE" id="PS50109"/>
    </source>
</evidence>
<keyword evidence="9" id="KW-0902">Two-component regulatory system</keyword>
<name>A0ABT0IJ47_9ACTN</name>
<dbReference type="InterPro" id="IPR003660">
    <property type="entry name" value="HAMP_dom"/>
</dbReference>
<dbReference type="Gene3D" id="6.10.340.10">
    <property type="match status" value="1"/>
</dbReference>